<reference evidence="2 3" key="1">
    <citation type="submission" date="2016-06" db="EMBL/GenBank/DDBJ databases">
        <title>Comparative genomics of the ectomycorrhizal sister species Rhizopogon vinicolor and Rhizopogon vesiculosus (Basidiomycota: Boletales) reveals a divergence of the mating type B locus.</title>
        <authorList>
            <consortium name="DOE Joint Genome Institute"/>
            <person name="Mujic A.B."/>
            <person name="Kuo A."/>
            <person name="Tritt A."/>
            <person name="Lipzen A."/>
            <person name="Chen C."/>
            <person name="Johnson J."/>
            <person name="Sharma A."/>
            <person name="Barry K."/>
            <person name="Grigoriev I.V."/>
            <person name="Spatafora J.W."/>
        </authorList>
    </citation>
    <scope>NUCLEOTIDE SEQUENCE [LARGE SCALE GENOMIC DNA]</scope>
    <source>
        <strain evidence="2 3">AM-OR11-026</strain>
    </source>
</reference>
<dbReference type="InParanoid" id="A0A1B7MTT7"/>
<accession>A0A1B7MTT7</accession>
<dbReference type="PANTHER" id="PTHR10622">
    <property type="entry name" value="HET DOMAIN-CONTAINING PROTEIN"/>
    <property type="match status" value="1"/>
</dbReference>
<protein>
    <recommendedName>
        <fullName evidence="1">Heterokaryon incompatibility domain-containing protein</fullName>
    </recommendedName>
</protein>
<proteinExistence type="predicted"/>
<dbReference type="OrthoDB" id="2423701at2759"/>
<dbReference type="Gene3D" id="1.25.40.10">
    <property type="entry name" value="Tetratricopeptide repeat domain"/>
    <property type="match status" value="1"/>
</dbReference>
<dbReference type="SUPFAM" id="SSF48452">
    <property type="entry name" value="TPR-like"/>
    <property type="match status" value="1"/>
</dbReference>
<name>A0A1B7MTT7_9AGAM</name>
<feature type="domain" description="Heterokaryon incompatibility" evidence="1">
    <location>
        <begin position="143"/>
        <end position="230"/>
    </location>
</feature>
<dbReference type="Pfam" id="PF06985">
    <property type="entry name" value="HET"/>
    <property type="match status" value="1"/>
</dbReference>
<evidence type="ECO:0000259" key="1">
    <source>
        <dbReference type="Pfam" id="PF06985"/>
    </source>
</evidence>
<dbReference type="PANTHER" id="PTHR10622:SF10">
    <property type="entry name" value="HET DOMAIN-CONTAINING PROTEIN"/>
    <property type="match status" value="1"/>
</dbReference>
<sequence length="598" mass="68663">MLCEEALLDAQKVIELDPSSYRGYQLKYTALHSAQRYDEAIDAFRIMLFNMDNTFDPQIRKLRQQYLSPSEAERTILKAIHARLENAPFRLLDTTTGLLCDREAQISAFTTSTKYEELLLSTMKHENLRMEHIEEVVMMYFHWVMLSHRWEGEEPLLHDIQEKVVYELDPVDGVVKLQSFCKAAHDMGYRWAWSDTCCIDKNNNVDLQKTINFMFLWYRSSALTIVYLSDVPPSLKSGALAKSAWITRGWTIGEFLAPKVVLFYQNDWTPYLDDRSSNHKESLVIMQEMADATGMDGPALVAFRPGVGGAREALRWASMRVTTLQEDIAYSLFGIFDVHIPVIYGEKKQKALGRLLEEIVAQSGEITALDWVGKSSEFNSCLPANITSYKAPPFTPPSLSEDEIQTLVSSLRSPLTVELASQLYTQLNNIRCPRFAHGRLLLPCIAFVVTEIRLMHTQDQETYFTYEVKADGLRDLLITTEDRHIRFSPARPTKQTFLIARPWDRRDLDLPDFVDDTQSVEDRSDHGSLGQNDTLDWESHLLPLREVVRLGQPFSAFLLAQQRSRQYKRIASDHNIIAQVKNMASVRDMMDVRTLEIL</sequence>
<dbReference type="Proteomes" id="UP000092154">
    <property type="component" value="Unassembled WGS sequence"/>
</dbReference>
<keyword evidence="3" id="KW-1185">Reference proteome</keyword>
<dbReference type="InterPro" id="IPR011990">
    <property type="entry name" value="TPR-like_helical_dom_sf"/>
</dbReference>
<gene>
    <name evidence="2" type="ORF">K503DRAFT_331321</name>
</gene>
<dbReference type="STRING" id="1314800.A0A1B7MTT7"/>
<dbReference type="InterPro" id="IPR010730">
    <property type="entry name" value="HET"/>
</dbReference>
<dbReference type="EMBL" id="KV448448">
    <property type="protein sequence ID" value="OAX36019.1"/>
    <property type="molecule type" value="Genomic_DNA"/>
</dbReference>
<organism evidence="2 3">
    <name type="scientific">Rhizopogon vinicolor AM-OR11-026</name>
    <dbReference type="NCBI Taxonomy" id="1314800"/>
    <lineage>
        <taxon>Eukaryota</taxon>
        <taxon>Fungi</taxon>
        <taxon>Dikarya</taxon>
        <taxon>Basidiomycota</taxon>
        <taxon>Agaricomycotina</taxon>
        <taxon>Agaricomycetes</taxon>
        <taxon>Agaricomycetidae</taxon>
        <taxon>Boletales</taxon>
        <taxon>Suillineae</taxon>
        <taxon>Rhizopogonaceae</taxon>
        <taxon>Rhizopogon</taxon>
    </lineage>
</organism>
<evidence type="ECO:0000313" key="2">
    <source>
        <dbReference type="EMBL" id="OAX36019.1"/>
    </source>
</evidence>
<evidence type="ECO:0000313" key="3">
    <source>
        <dbReference type="Proteomes" id="UP000092154"/>
    </source>
</evidence>
<dbReference type="AlphaFoldDB" id="A0A1B7MTT7"/>